<dbReference type="RefSeq" id="WP_371842288.1">
    <property type="nucleotide sequence ID" value="NZ_JBGMEL010000001.1"/>
</dbReference>
<dbReference type="PROSITE" id="PS51257">
    <property type="entry name" value="PROKAR_LIPOPROTEIN"/>
    <property type="match status" value="1"/>
</dbReference>
<comment type="caution">
    <text evidence="1">The sequence shown here is derived from an EMBL/GenBank/DDBJ whole genome shotgun (WGS) entry which is preliminary data.</text>
</comment>
<organism evidence="1 2">
    <name type="scientific">Microbulbifer echini</name>
    <dbReference type="NCBI Taxonomy" id="1529067"/>
    <lineage>
        <taxon>Bacteria</taxon>
        <taxon>Pseudomonadati</taxon>
        <taxon>Pseudomonadota</taxon>
        <taxon>Gammaproteobacteria</taxon>
        <taxon>Cellvibrionales</taxon>
        <taxon>Microbulbiferaceae</taxon>
        <taxon>Microbulbifer</taxon>
    </lineage>
</organism>
<proteinExistence type="predicted"/>
<keyword evidence="2" id="KW-1185">Reference proteome</keyword>
<dbReference type="EMBL" id="JBGMEL010000001">
    <property type="protein sequence ID" value="MFA0789115.1"/>
    <property type="molecule type" value="Genomic_DNA"/>
</dbReference>
<reference evidence="1 2" key="1">
    <citation type="submission" date="2024-08" db="EMBL/GenBank/DDBJ databases">
        <authorList>
            <person name="Ishaq N."/>
        </authorList>
    </citation>
    <scope>NUCLEOTIDE SEQUENCE [LARGE SCALE GENOMIC DNA]</scope>
    <source>
        <strain evidence="1 2">JCM 30400</strain>
    </source>
</reference>
<sequence length="119" mass="13007">MPKIFTIIAFALVTTSCMQLEVKPGRVIGDTVDAGKDAYQSIQRNRRGEEERSYSHKTSYDSTISNAANIAGCKQELMAVVSVSDLMVSQVISESSEVLLQDGDKTIYCAMQALVRPKA</sequence>
<gene>
    <name evidence="1" type="ORF">ACCI51_01070</name>
</gene>
<name>A0ABV4NIM5_9GAMM</name>
<evidence type="ECO:0000313" key="1">
    <source>
        <dbReference type="EMBL" id="MFA0789115.1"/>
    </source>
</evidence>
<protein>
    <recommendedName>
        <fullName evidence="3">Lipoprotein</fullName>
    </recommendedName>
</protein>
<accession>A0ABV4NIM5</accession>
<dbReference type="Proteomes" id="UP001569414">
    <property type="component" value="Unassembled WGS sequence"/>
</dbReference>
<evidence type="ECO:0008006" key="3">
    <source>
        <dbReference type="Google" id="ProtNLM"/>
    </source>
</evidence>
<evidence type="ECO:0000313" key="2">
    <source>
        <dbReference type="Proteomes" id="UP001569414"/>
    </source>
</evidence>